<dbReference type="PANTHER" id="PTHR11715:SF3">
    <property type="entry name" value="GLYCINE CLEAVAGE SYSTEM H PROTEIN-RELATED"/>
    <property type="match status" value="1"/>
</dbReference>
<dbReference type="Gene3D" id="2.40.50.100">
    <property type="match status" value="1"/>
</dbReference>
<evidence type="ECO:0000259" key="2">
    <source>
        <dbReference type="PROSITE" id="PS50968"/>
    </source>
</evidence>
<evidence type="ECO:0000313" key="3">
    <source>
        <dbReference type="EMBL" id="BDG07382.1"/>
    </source>
</evidence>
<name>A0ABN6N2G7_9BACT</name>
<dbReference type="RefSeq" id="WP_248344070.1">
    <property type="nucleotide sequence ID" value="NZ_AP025592.1"/>
</dbReference>
<keyword evidence="4" id="KW-1185">Reference proteome</keyword>
<dbReference type="EMBL" id="AP025592">
    <property type="protein sequence ID" value="BDG07382.1"/>
    <property type="molecule type" value="Genomic_DNA"/>
</dbReference>
<evidence type="ECO:0000313" key="4">
    <source>
        <dbReference type="Proteomes" id="UP001162734"/>
    </source>
</evidence>
<dbReference type="PROSITE" id="PS50968">
    <property type="entry name" value="BIOTINYL_LIPOYL"/>
    <property type="match status" value="1"/>
</dbReference>
<keyword evidence="1" id="KW-0450">Lipoyl</keyword>
<dbReference type="Pfam" id="PF01597">
    <property type="entry name" value="GCV_H"/>
    <property type="match status" value="1"/>
</dbReference>
<organism evidence="3 4">
    <name type="scientific">Anaeromyxobacter paludicola</name>
    <dbReference type="NCBI Taxonomy" id="2918171"/>
    <lineage>
        <taxon>Bacteria</taxon>
        <taxon>Pseudomonadati</taxon>
        <taxon>Myxococcota</taxon>
        <taxon>Myxococcia</taxon>
        <taxon>Myxococcales</taxon>
        <taxon>Cystobacterineae</taxon>
        <taxon>Anaeromyxobacteraceae</taxon>
        <taxon>Anaeromyxobacter</taxon>
    </lineage>
</organism>
<reference evidence="4" key="1">
    <citation type="journal article" date="2022" name="Int. J. Syst. Evol. Microbiol.">
        <title>Anaeromyxobacter oryzae sp. nov., Anaeromyxobacter diazotrophicus sp. nov. and Anaeromyxobacter paludicola sp. nov., isolated from paddy soils.</title>
        <authorList>
            <person name="Itoh H."/>
            <person name="Xu Z."/>
            <person name="Mise K."/>
            <person name="Masuda Y."/>
            <person name="Ushijima N."/>
            <person name="Hayakawa C."/>
            <person name="Shiratori Y."/>
            <person name="Senoo K."/>
        </authorList>
    </citation>
    <scope>NUCLEOTIDE SEQUENCE [LARGE SCALE GENOMIC DNA]</scope>
    <source>
        <strain evidence="4">Red630</strain>
    </source>
</reference>
<dbReference type="InterPro" id="IPR002930">
    <property type="entry name" value="GCV_H"/>
</dbReference>
<protein>
    <recommendedName>
        <fullName evidence="2">Lipoyl-binding domain-containing protein</fullName>
    </recommendedName>
</protein>
<feature type="domain" description="Lipoyl-binding" evidence="2">
    <location>
        <begin position="81"/>
        <end position="161"/>
    </location>
</feature>
<evidence type="ECO:0000256" key="1">
    <source>
        <dbReference type="ARBA" id="ARBA00022823"/>
    </source>
</evidence>
<dbReference type="Proteomes" id="UP001162734">
    <property type="component" value="Chromosome"/>
</dbReference>
<dbReference type="InterPro" id="IPR011053">
    <property type="entry name" value="Single_hybrid_motif"/>
</dbReference>
<dbReference type="InterPro" id="IPR033753">
    <property type="entry name" value="GCV_H/Fam206"/>
</dbReference>
<gene>
    <name evidence="3" type="ORF">AMPC_04950</name>
</gene>
<accession>A0ABN6N2G7</accession>
<sequence length="230" mass="24816">MIHDFLSMYPAKLLEYATCVGYLLCFVGFWKYVQGGKPAEARAEAHEPATVRQAVSEWFTVPDGIYLHPGHAWARISADGVVTVGIDDFAHKLVGPARVELPSAGAAVVQGEPAFALRADTRAVDMLSPVDGTVVEVNRALSDNPEKLDDTYGAGWLFRVKPPRFAANAKQLLQGASARLWEAAAGEALAARLSPELGQVLADGGTPVHGIAQELDPVHWDELARKFFLT</sequence>
<dbReference type="SUPFAM" id="SSF51230">
    <property type="entry name" value="Single hybrid motif"/>
    <property type="match status" value="1"/>
</dbReference>
<proteinExistence type="predicted"/>
<dbReference type="CDD" id="cd06848">
    <property type="entry name" value="GCS_H"/>
    <property type="match status" value="1"/>
</dbReference>
<dbReference type="InterPro" id="IPR000089">
    <property type="entry name" value="Biotin_lipoyl"/>
</dbReference>
<dbReference type="PANTHER" id="PTHR11715">
    <property type="entry name" value="GLYCINE CLEAVAGE SYSTEM H PROTEIN"/>
    <property type="match status" value="1"/>
</dbReference>